<keyword evidence="1" id="KW-0732">Signal</keyword>
<evidence type="ECO:0000313" key="3">
    <source>
        <dbReference type="Proteomes" id="UP001379235"/>
    </source>
</evidence>
<feature type="signal peptide" evidence="1">
    <location>
        <begin position="1"/>
        <end position="19"/>
    </location>
</feature>
<accession>A0ABU8S5R6</accession>
<reference evidence="2 3" key="1">
    <citation type="submission" date="2024-03" db="EMBL/GenBank/DDBJ databases">
        <authorList>
            <person name="Jo J.-H."/>
        </authorList>
    </citation>
    <scope>NUCLEOTIDE SEQUENCE [LARGE SCALE GENOMIC DNA]</scope>
    <source>
        <strain evidence="2 3">AS3R-12</strain>
    </source>
</reference>
<evidence type="ECO:0000256" key="1">
    <source>
        <dbReference type="SAM" id="SignalP"/>
    </source>
</evidence>
<gene>
    <name evidence="2" type="ORF">WG900_05245</name>
</gene>
<evidence type="ECO:0000313" key="2">
    <source>
        <dbReference type="EMBL" id="MEJ6009319.1"/>
    </source>
</evidence>
<comment type="caution">
    <text evidence="2">The sequence shown here is derived from an EMBL/GenBank/DDBJ whole genome shotgun (WGS) entry which is preliminary data.</text>
</comment>
<dbReference type="Proteomes" id="UP001379235">
    <property type="component" value="Unassembled WGS sequence"/>
</dbReference>
<proteinExistence type="predicted"/>
<name>A0ABU8S5R6_9SPHN</name>
<organism evidence="2 3">
    <name type="scientific">Novosphingobium aquae</name>
    <dbReference type="NCBI Taxonomy" id="3133435"/>
    <lineage>
        <taxon>Bacteria</taxon>
        <taxon>Pseudomonadati</taxon>
        <taxon>Pseudomonadota</taxon>
        <taxon>Alphaproteobacteria</taxon>
        <taxon>Sphingomonadales</taxon>
        <taxon>Sphingomonadaceae</taxon>
        <taxon>Novosphingobium</taxon>
    </lineage>
</organism>
<protein>
    <submittedName>
        <fullName evidence="2">Uncharacterized protein</fullName>
    </submittedName>
</protein>
<feature type="chain" id="PRO_5046552622" evidence="1">
    <location>
        <begin position="20"/>
        <end position="129"/>
    </location>
</feature>
<dbReference type="RefSeq" id="WP_339965265.1">
    <property type="nucleotide sequence ID" value="NZ_JBBHJY010000001.1"/>
</dbReference>
<dbReference type="EMBL" id="JBBHJY010000001">
    <property type="protein sequence ID" value="MEJ6009319.1"/>
    <property type="molecule type" value="Genomic_DNA"/>
</dbReference>
<keyword evidence="3" id="KW-1185">Reference proteome</keyword>
<sequence>MLKMLTAPLALAVSTPALAAPAPDNCPAGKLQRVRVSEIVPGGSLAGFREAFADHARWYAAHGYTADRLTFSPVLRESGKGRGAGLRVVTIHTGVSNVPRDKQDAAWKAFAAKYKANSRIVSTTLTCMA</sequence>